<dbReference type="Proteomes" id="UP000235145">
    <property type="component" value="Unassembled WGS sequence"/>
</dbReference>
<evidence type="ECO:0000313" key="4">
    <source>
        <dbReference type="EMBL" id="KAJ0219976.1"/>
    </source>
</evidence>
<dbReference type="InterPro" id="IPR002902">
    <property type="entry name" value="GNK2"/>
</dbReference>
<name>A0A9R1W7G4_LACSA</name>
<dbReference type="InterPro" id="IPR038408">
    <property type="entry name" value="GNK2_sf"/>
</dbReference>
<evidence type="ECO:0000259" key="3">
    <source>
        <dbReference type="PROSITE" id="PS51473"/>
    </source>
</evidence>
<keyword evidence="5" id="KW-1185">Reference proteome</keyword>
<comment type="caution">
    <text evidence="4">The sequence shown here is derived from an EMBL/GenBank/DDBJ whole genome shotgun (WGS) entry which is preliminary data.</text>
</comment>
<dbReference type="CDD" id="cd23509">
    <property type="entry name" value="Gnk2-like"/>
    <property type="match status" value="1"/>
</dbReference>
<evidence type="ECO:0000256" key="1">
    <source>
        <dbReference type="ARBA" id="ARBA00022729"/>
    </source>
</evidence>
<sequence>MKEGSLVTDHVNKFNSIISRFISIDIGFEDEVMELLLLLLLLSWGDSWSGKMTTISSLTACAKLMFEGNLVVAGGQKRGTLYMVAVSNSEAYAIEEVGASTLNEKVIMIQDVVFNESALYKDELEKSSNSEKQSDDISSKEESADDVETITSIIRRSTIITFLHGDLKEDIYMAHPKSFPTNGKENAVCNLKRSLYELKQAPMKWYEGNSFYNQSTTPGNDGLCGNHTSSRQSVFETTVDGLMSDLSIATPKINGFFAATTAPVIGTNTSTAYAIAQCAISITRDDCRNCLQVAYANIRVCAADVTDGRGVDSGCFMRRFKQQGSHYRRCCWCDHLANTYTFVVSSMKEKNNTRKYELSI</sequence>
<dbReference type="Pfam" id="PF01657">
    <property type="entry name" value="Stress-antifung"/>
    <property type="match status" value="1"/>
</dbReference>
<evidence type="ECO:0000313" key="5">
    <source>
        <dbReference type="Proteomes" id="UP000235145"/>
    </source>
</evidence>
<dbReference type="InterPro" id="IPR013103">
    <property type="entry name" value="RVT_2"/>
</dbReference>
<proteinExistence type="predicted"/>
<evidence type="ECO:0000256" key="2">
    <source>
        <dbReference type="ARBA" id="ARBA00022737"/>
    </source>
</evidence>
<accession>A0A9R1W7G4</accession>
<gene>
    <name evidence="4" type="ORF">LSAT_V11C200073980</name>
</gene>
<protein>
    <recommendedName>
        <fullName evidence="3">Gnk2-homologous domain-containing protein</fullName>
    </recommendedName>
</protein>
<dbReference type="AlphaFoldDB" id="A0A9R1W7G4"/>
<reference evidence="4 5" key="1">
    <citation type="journal article" date="2017" name="Nat. Commun.">
        <title>Genome assembly with in vitro proximity ligation data and whole-genome triplication in lettuce.</title>
        <authorList>
            <person name="Reyes-Chin-Wo S."/>
            <person name="Wang Z."/>
            <person name="Yang X."/>
            <person name="Kozik A."/>
            <person name="Arikit S."/>
            <person name="Song C."/>
            <person name="Xia L."/>
            <person name="Froenicke L."/>
            <person name="Lavelle D.O."/>
            <person name="Truco M.J."/>
            <person name="Xia R."/>
            <person name="Zhu S."/>
            <person name="Xu C."/>
            <person name="Xu H."/>
            <person name="Xu X."/>
            <person name="Cox K."/>
            <person name="Korf I."/>
            <person name="Meyers B.C."/>
            <person name="Michelmore R.W."/>
        </authorList>
    </citation>
    <scope>NUCLEOTIDE SEQUENCE [LARGE SCALE GENOMIC DNA]</scope>
    <source>
        <strain evidence="5">cv. Salinas</strain>
        <tissue evidence="4">Seedlings</tissue>
    </source>
</reference>
<feature type="domain" description="Gnk2-homologous" evidence="3">
    <location>
        <begin position="217"/>
        <end position="324"/>
    </location>
</feature>
<dbReference type="Gene3D" id="3.30.430.20">
    <property type="entry name" value="Gnk2 domain, C-X8-C-X2-C motif"/>
    <property type="match status" value="1"/>
</dbReference>
<keyword evidence="2" id="KW-0677">Repeat</keyword>
<organism evidence="4 5">
    <name type="scientific">Lactuca sativa</name>
    <name type="common">Garden lettuce</name>
    <dbReference type="NCBI Taxonomy" id="4236"/>
    <lineage>
        <taxon>Eukaryota</taxon>
        <taxon>Viridiplantae</taxon>
        <taxon>Streptophyta</taxon>
        <taxon>Embryophyta</taxon>
        <taxon>Tracheophyta</taxon>
        <taxon>Spermatophyta</taxon>
        <taxon>Magnoliopsida</taxon>
        <taxon>eudicotyledons</taxon>
        <taxon>Gunneridae</taxon>
        <taxon>Pentapetalae</taxon>
        <taxon>asterids</taxon>
        <taxon>campanulids</taxon>
        <taxon>Asterales</taxon>
        <taxon>Asteraceae</taxon>
        <taxon>Cichorioideae</taxon>
        <taxon>Cichorieae</taxon>
        <taxon>Lactucinae</taxon>
        <taxon>Lactuca</taxon>
    </lineage>
</organism>
<dbReference type="PROSITE" id="PS51473">
    <property type="entry name" value="GNK2"/>
    <property type="match status" value="1"/>
</dbReference>
<dbReference type="EMBL" id="NBSK02000002">
    <property type="protein sequence ID" value="KAJ0219976.1"/>
    <property type="molecule type" value="Genomic_DNA"/>
</dbReference>
<keyword evidence="1" id="KW-0732">Signal</keyword>
<dbReference type="Pfam" id="PF07727">
    <property type="entry name" value="RVT_2"/>
    <property type="match status" value="1"/>
</dbReference>